<comment type="caution">
    <text evidence="2">The sequence shown here is derived from an EMBL/GenBank/DDBJ whole genome shotgun (WGS) entry which is preliminary data.</text>
</comment>
<dbReference type="InterPro" id="IPR010982">
    <property type="entry name" value="Lambda_DNA-bd_dom_sf"/>
</dbReference>
<dbReference type="SMART" id="SM00530">
    <property type="entry name" value="HTH_XRE"/>
    <property type="match status" value="1"/>
</dbReference>
<name>A0A844H0P5_9RHOB</name>
<dbReference type="Gene3D" id="1.10.260.40">
    <property type="entry name" value="lambda repressor-like DNA-binding domains"/>
    <property type="match status" value="1"/>
</dbReference>
<dbReference type="EMBL" id="WMIF01000001">
    <property type="protein sequence ID" value="MTH33043.1"/>
    <property type="molecule type" value="Genomic_DNA"/>
</dbReference>
<evidence type="ECO:0000313" key="3">
    <source>
        <dbReference type="Proteomes" id="UP000442533"/>
    </source>
</evidence>
<dbReference type="GO" id="GO:0003677">
    <property type="term" value="F:DNA binding"/>
    <property type="evidence" value="ECO:0007669"/>
    <property type="project" value="InterPro"/>
</dbReference>
<organism evidence="2 3">
    <name type="scientific">Paracoccus limosus</name>
    <dbReference type="NCBI Taxonomy" id="913252"/>
    <lineage>
        <taxon>Bacteria</taxon>
        <taxon>Pseudomonadati</taxon>
        <taxon>Pseudomonadota</taxon>
        <taxon>Alphaproteobacteria</taxon>
        <taxon>Rhodobacterales</taxon>
        <taxon>Paracoccaceae</taxon>
        <taxon>Paracoccus</taxon>
    </lineage>
</organism>
<sequence length="109" mass="12103">MDVSDVFRMRLKAEMQAQGFNAASLSKKVDMNRRAVQDILDGQSQSPKLSTAHALARALDRTLDQLTGDAPQVSIVPRLRELLSQYDQDEQERLAEAILNLPRAPGSAR</sequence>
<accession>A0A844H0P5</accession>
<protein>
    <submittedName>
        <fullName evidence="2">Helix-turn-helix domain-containing protein</fullName>
    </submittedName>
</protein>
<dbReference type="SUPFAM" id="SSF47413">
    <property type="entry name" value="lambda repressor-like DNA-binding domains"/>
    <property type="match status" value="1"/>
</dbReference>
<proteinExistence type="predicted"/>
<evidence type="ECO:0000313" key="2">
    <source>
        <dbReference type="EMBL" id="MTH33043.1"/>
    </source>
</evidence>
<dbReference type="OrthoDB" id="7775158at2"/>
<feature type="domain" description="HTH cro/C1-type" evidence="1">
    <location>
        <begin position="11"/>
        <end position="66"/>
    </location>
</feature>
<dbReference type="Pfam" id="PF01381">
    <property type="entry name" value="HTH_3"/>
    <property type="match status" value="1"/>
</dbReference>
<dbReference type="RefSeq" id="WP_155062612.1">
    <property type="nucleotide sequence ID" value="NZ_WMIF01000001.1"/>
</dbReference>
<dbReference type="Proteomes" id="UP000442533">
    <property type="component" value="Unassembled WGS sequence"/>
</dbReference>
<keyword evidence="3" id="KW-1185">Reference proteome</keyword>
<evidence type="ECO:0000259" key="1">
    <source>
        <dbReference type="PROSITE" id="PS50943"/>
    </source>
</evidence>
<dbReference type="InterPro" id="IPR001387">
    <property type="entry name" value="Cro/C1-type_HTH"/>
</dbReference>
<dbReference type="AlphaFoldDB" id="A0A844H0P5"/>
<reference evidence="2 3" key="1">
    <citation type="submission" date="2019-11" db="EMBL/GenBank/DDBJ databases">
        <authorList>
            <person name="Dong K."/>
        </authorList>
    </citation>
    <scope>NUCLEOTIDE SEQUENCE [LARGE SCALE GENOMIC DNA]</scope>
    <source>
        <strain evidence="2 3">JCM 17370</strain>
    </source>
</reference>
<dbReference type="PROSITE" id="PS50943">
    <property type="entry name" value="HTH_CROC1"/>
    <property type="match status" value="1"/>
</dbReference>
<gene>
    <name evidence="2" type="ORF">GL279_00325</name>
</gene>